<gene>
    <name evidence="1" type="ORF">JZ751_017801</name>
</gene>
<evidence type="ECO:0000313" key="1">
    <source>
        <dbReference type="EMBL" id="KAG9353225.1"/>
    </source>
</evidence>
<sequence>MSASVEWTKKWARRDDVRKLLLPMNPRSSVKWPANFNEASARNKLSSPKIISALRTSEGRGERVEEGRFSLAWESEPLCLLRRATGRISLGRGEGRMQERVALFASRSECGDVVSLSLTHSRIMGIVELCGAHTQTLMKLDIKNQFIS</sequence>
<accession>A0A8T2PPE8</accession>
<comment type="caution">
    <text evidence="1">The sequence shown here is derived from an EMBL/GenBank/DDBJ whole genome shotgun (WGS) entry which is preliminary data.</text>
</comment>
<dbReference type="AlphaFoldDB" id="A0A8T2PPE8"/>
<keyword evidence="2" id="KW-1185">Reference proteome</keyword>
<evidence type="ECO:0000313" key="2">
    <source>
        <dbReference type="Proteomes" id="UP000824540"/>
    </source>
</evidence>
<proteinExistence type="predicted"/>
<protein>
    <submittedName>
        <fullName evidence="1">Uncharacterized protein</fullName>
    </submittedName>
</protein>
<dbReference type="Proteomes" id="UP000824540">
    <property type="component" value="Unassembled WGS sequence"/>
</dbReference>
<dbReference type="EMBL" id="JAFBMS010000004">
    <property type="protein sequence ID" value="KAG9353225.1"/>
    <property type="molecule type" value="Genomic_DNA"/>
</dbReference>
<name>A0A8T2PPE8_9TELE</name>
<organism evidence="1 2">
    <name type="scientific">Albula glossodonta</name>
    <name type="common">roundjaw bonefish</name>
    <dbReference type="NCBI Taxonomy" id="121402"/>
    <lineage>
        <taxon>Eukaryota</taxon>
        <taxon>Metazoa</taxon>
        <taxon>Chordata</taxon>
        <taxon>Craniata</taxon>
        <taxon>Vertebrata</taxon>
        <taxon>Euteleostomi</taxon>
        <taxon>Actinopterygii</taxon>
        <taxon>Neopterygii</taxon>
        <taxon>Teleostei</taxon>
        <taxon>Albuliformes</taxon>
        <taxon>Albulidae</taxon>
        <taxon>Albula</taxon>
    </lineage>
</organism>
<reference evidence="1" key="1">
    <citation type="thesis" date="2021" institute="BYU ScholarsArchive" country="Provo, UT, USA">
        <title>Applications of and Algorithms for Genome Assembly and Genomic Analyses with an Emphasis on Marine Teleosts.</title>
        <authorList>
            <person name="Pickett B.D."/>
        </authorList>
    </citation>
    <scope>NUCLEOTIDE SEQUENCE</scope>
    <source>
        <strain evidence="1">HI-2016</strain>
    </source>
</reference>